<gene>
    <name evidence="2" type="ORF">SPHA_44815</name>
</gene>
<name>A0A812D1D7_ACAPH</name>
<sequence length="203" mass="24181">MEWWGFKRRLIFSLETIKQFLSFSLFSLLTSFRLKCHDSSLIFPRSYSFFSSFFLLFFFFFYLDLHTTFRLFNSLCTCDRVSHYSSGVQSFFVLSLLYPYIAIYPPLPPSVVFSPYFLLSFVSFLSFFLHLVLFSHLHDTPFFFRSPIHLFVHTFNFIYQFTKAQYRNSFALTSAPNSCQLLKIYSLLSIFFLFLNKSSLEIP</sequence>
<proteinExistence type="predicted"/>
<evidence type="ECO:0000313" key="3">
    <source>
        <dbReference type="Proteomes" id="UP000597762"/>
    </source>
</evidence>
<protein>
    <submittedName>
        <fullName evidence="2">Uncharacterized protein</fullName>
    </submittedName>
</protein>
<dbReference type="Proteomes" id="UP000597762">
    <property type="component" value="Unassembled WGS sequence"/>
</dbReference>
<keyword evidence="1" id="KW-0472">Membrane</keyword>
<keyword evidence="1" id="KW-1133">Transmembrane helix</keyword>
<evidence type="ECO:0000313" key="2">
    <source>
        <dbReference type="EMBL" id="CAE1284558.1"/>
    </source>
</evidence>
<dbReference type="EMBL" id="CAHIKZ030002295">
    <property type="protein sequence ID" value="CAE1284558.1"/>
    <property type="molecule type" value="Genomic_DNA"/>
</dbReference>
<evidence type="ECO:0000256" key="1">
    <source>
        <dbReference type="SAM" id="Phobius"/>
    </source>
</evidence>
<comment type="caution">
    <text evidence="2">The sequence shown here is derived from an EMBL/GenBank/DDBJ whole genome shotgun (WGS) entry which is preliminary data.</text>
</comment>
<accession>A0A812D1D7</accession>
<feature type="transmembrane region" description="Helical" evidence="1">
    <location>
        <begin position="46"/>
        <end position="63"/>
    </location>
</feature>
<feature type="transmembrane region" description="Helical" evidence="1">
    <location>
        <begin position="84"/>
        <end position="104"/>
    </location>
</feature>
<organism evidence="2 3">
    <name type="scientific">Acanthosepion pharaonis</name>
    <name type="common">Pharaoh cuttlefish</name>
    <name type="synonym">Sepia pharaonis</name>
    <dbReference type="NCBI Taxonomy" id="158019"/>
    <lineage>
        <taxon>Eukaryota</taxon>
        <taxon>Metazoa</taxon>
        <taxon>Spiralia</taxon>
        <taxon>Lophotrochozoa</taxon>
        <taxon>Mollusca</taxon>
        <taxon>Cephalopoda</taxon>
        <taxon>Coleoidea</taxon>
        <taxon>Decapodiformes</taxon>
        <taxon>Sepiida</taxon>
        <taxon>Sepiina</taxon>
        <taxon>Sepiidae</taxon>
        <taxon>Acanthosepion</taxon>
    </lineage>
</organism>
<keyword evidence="3" id="KW-1185">Reference proteome</keyword>
<keyword evidence="1" id="KW-0812">Transmembrane</keyword>
<reference evidence="2" key="1">
    <citation type="submission" date="2021-01" db="EMBL/GenBank/DDBJ databases">
        <authorList>
            <person name="Li R."/>
            <person name="Bekaert M."/>
        </authorList>
    </citation>
    <scope>NUCLEOTIDE SEQUENCE</scope>
    <source>
        <strain evidence="2">Farmed</strain>
    </source>
</reference>
<feature type="transmembrane region" description="Helical" evidence="1">
    <location>
        <begin position="116"/>
        <end position="135"/>
    </location>
</feature>
<dbReference type="AlphaFoldDB" id="A0A812D1D7"/>